<sequence>MSQFIYPMKVLHIVSTMDRGGAESLIMSIYRNIDHSKLQFDFITHSSNKGGYDDEILSLGGRIFNVPSLGSCGPVSYVKKLTSIMSQNSYAAVHSHTDFQSGFPTLSAKLSGVPKRISHSHSNNWPNGNGMKARATLKLLRLLIKWTATDYCCCSDEAGEFLFGKKSKVEVLNNGINVREFTSVTVQSRNSVLKELALPKDVRLIGHVGRFSESKNHLFILKVMKRLIEEDEKYMLLLVGDGPLIEKIKAEAEKLGILKSVRFLGVRDDIPRLMNAFDMFLFPSLFEGFGIVTIEAQSAGTPCVVSDRVPKTTDMGLNLMTYLSLDEGIDSWAEKIKLSIQANKPSVDIIHSNFERKGFDIKKNIPTWLSLYGVT</sequence>
<dbReference type="InterPro" id="IPR028098">
    <property type="entry name" value="Glyco_trans_4-like_N"/>
</dbReference>
<dbReference type="GO" id="GO:0016757">
    <property type="term" value="F:glycosyltransferase activity"/>
    <property type="evidence" value="ECO:0007669"/>
    <property type="project" value="InterPro"/>
</dbReference>
<dbReference type="OrthoDB" id="9804196at2"/>
<keyword evidence="4" id="KW-0808">Transferase</keyword>
<dbReference type="Proteomes" id="UP000271374">
    <property type="component" value="Unassembled WGS sequence"/>
</dbReference>
<evidence type="ECO:0000313" key="4">
    <source>
        <dbReference type="EMBL" id="RTR30017.1"/>
    </source>
</evidence>
<dbReference type="RefSeq" id="WP_126409307.1">
    <property type="nucleotide sequence ID" value="NZ_RXNT01000011.1"/>
</dbReference>
<feature type="domain" description="Glycosyl transferase family 1" evidence="2">
    <location>
        <begin position="194"/>
        <end position="345"/>
    </location>
</feature>
<dbReference type="SUPFAM" id="SSF53756">
    <property type="entry name" value="UDP-Glycosyltransferase/glycogen phosphorylase"/>
    <property type="match status" value="1"/>
</dbReference>
<dbReference type="PANTHER" id="PTHR45947">
    <property type="entry name" value="SULFOQUINOVOSYL TRANSFERASE SQD2"/>
    <property type="match status" value="1"/>
</dbReference>
<reference evidence="4 5" key="1">
    <citation type="submission" date="2018-12" db="EMBL/GenBank/DDBJ databases">
        <title>Bacillus yapensis draft genome sequence.</title>
        <authorList>
            <person name="Yu L."/>
            <person name="Xu X."/>
            <person name="Tang X."/>
        </authorList>
    </citation>
    <scope>NUCLEOTIDE SEQUENCE [LARGE SCALE GENOMIC DNA]</scope>
    <source>
        <strain evidence="4 5">XXST-01</strain>
    </source>
</reference>
<dbReference type="EMBL" id="RXNT01000011">
    <property type="protein sequence ID" value="RTR30017.1"/>
    <property type="molecule type" value="Genomic_DNA"/>
</dbReference>
<gene>
    <name evidence="4" type="ORF">EKG37_14045</name>
</gene>
<dbReference type="Pfam" id="PF13439">
    <property type="entry name" value="Glyco_transf_4"/>
    <property type="match status" value="1"/>
</dbReference>
<dbReference type="PANTHER" id="PTHR45947:SF3">
    <property type="entry name" value="SULFOQUINOVOSYL TRANSFERASE SQD2"/>
    <property type="match status" value="1"/>
</dbReference>
<dbReference type="Gene3D" id="3.40.50.2000">
    <property type="entry name" value="Glycogen Phosphorylase B"/>
    <property type="match status" value="2"/>
</dbReference>
<dbReference type="CDD" id="cd03812">
    <property type="entry name" value="GT4_CapH-like"/>
    <property type="match status" value="1"/>
</dbReference>
<comment type="caution">
    <text evidence="4">The sequence shown here is derived from an EMBL/GenBank/DDBJ whole genome shotgun (WGS) entry which is preliminary data.</text>
</comment>
<evidence type="ECO:0000259" key="3">
    <source>
        <dbReference type="Pfam" id="PF13439"/>
    </source>
</evidence>
<evidence type="ECO:0000259" key="2">
    <source>
        <dbReference type="Pfam" id="PF00534"/>
    </source>
</evidence>
<evidence type="ECO:0000313" key="5">
    <source>
        <dbReference type="Proteomes" id="UP000271374"/>
    </source>
</evidence>
<organism evidence="4 5">
    <name type="scientific">Bacillus yapensis</name>
    <dbReference type="NCBI Taxonomy" id="2492960"/>
    <lineage>
        <taxon>Bacteria</taxon>
        <taxon>Bacillati</taxon>
        <taxon>Bacillota</taxon>
        <taxon>Bacilli</taxon>
        <taxon>Bacillales</taxon>
        <taxon>Bacillaceae</taxon>
        <taxon>Bacillus</taxon>
    </lineage>
</organism>
<dbReference type="Pfam" id="PF00534">
    <property type="entry name" value="Glycos_transf_1"/>
    <property type="match status" value="1"/>
</dbReference>
<accession>A0A3S0KFZ6</accession>
<comment type="similarity">
    <text evidence="1">Belongs to the glycosyltransferase group 1 family. Glycosyltransferase 4 subfamily.</text>
</comment>
<dbReference type="InterPro" id="IPR001296">
    <property type="entry name" value="Glyco_trans_1"/>
</dbReference>
<evidence type="ECO:0000256" key="1">
    <source>
        <dbReference type="ARBA" id="ARBA00009481"/>
    </source>
</evidence>
<keyword evidence="5" id="KW-1185">Reference proteome</keyword>
<dbReference type="InterPro" id="IPR050194">
    <property type="entry name" value="Glycosyltransferase_grp1"/>
</dbReference>
<dbReference type="AlphaFoldDB" id="A0A3S0KFZ6"/>
<name>A0A3S0KFZ6_9BACI</name>
<proteinExistence type="inferred from homology"/>
<feature type="domain" description="Glycosyltransferase subfamily 4-like N-terminal" evidence="3">
    <location>
        <begin position="20"/>
        <end position="178"/>
    </location>
</feature>
<protein>
    <submittedName>
        <fullName evidence="4">Glycosyltransferase family 1 protein</fullName>
    </submittedName>
</protein>